<proteinExistence type="predicted"/>
<evidence type="ECO:0000256" key="1">
    <source>
        <dbReference type="SAM" id="MobiDB-lite"/>
    </source>
</evidence>
<keyword evidence="3" id="KW-1185">Reference proteome</keyword>
<evidence type="ECO:0000313" key="2">
    <source>
        <dbReference type="EMBL" id="TWI86307.1"/>
    </source>
</evidence>
<dbReference type="Pfam" id="PF05133">
    <property type="entry name" value="SPP1_portal"/>
    <property type="match status" value="1"/>
</dbReference>
<accession>A0A562SY81</accession>
<organism evidence="2 3">
    <name type="scientific">Chitinophaga japonensis</name>
    <name type="common">Flexibacter japonensis</name>
    <dbReference type="NCBI Taxonomy" id="104662"/>
    <lineage>
        <taxon>Bacteria</taxon>
        <taxon>Pseudomonadati</taxon>
        <taxon>Bacteroidota</taxon>
        <taxon>Chitinophagia</taxon>
        <taxon>Chitinophagales</taxon>
        <taxon>Chitinophagaceae</taxon>
        <taxon>Chitinophaga</taxon>
    </lineage>
</organism>
<feature type="region of interest" description="Disordered" evidence="1">
    <location>
        <begin position="40"/>
        <end position="65"/>
    </location>
</feature>
<dbReference type="InterPro" id="IPR021145">
    <property type="entry name" value="Portal_protein_SPP1_Gp6-like"/>
</dbReference>
<dbReference type="AlphaFoldDB" id="A0A562SY81"/>
<protein>
    <submittedName>
        <fullName evidence="2">SPP1 family phage portal protein</fullName>
    </submittedName>
</protein>
<sequence>MEVVELEALVGNYAQLVDTVKKQKPAGAVAQEDIKKQLDPKQHAVTDQTKRLNKTKQTKDAAGNPVTGTVEVSRIPIPLQKKIVKLAAAFLTANPIKLSSQPVDQTQIDLMKVLDKTWDANKLFYKTMTLAQLMMGETECAELWYTQQLQPNENYWMGTANEGKASFKLRMRILANSLGDTLYPVFDAAGDMIAFGRGYFVTVGDKQVEHFDLYTPTQIYKGEKAGDAWVTTPEPNVVGKIPIIYYKQPLPEWYDVQEMIERLETVISNNADTNDYFGSPIVFVEGEVAGFADKGESGKVLVGKSGGKAYYLTWDNAPEAIKLEIDTLKYFIHSMTDTPDISFETMKGLGTYSGIALKMLFLGAHLKAAEKEGIFGEGIQRRINYLLAALGKINITFDPVANMTVTPIFEYYLPKNEQEIIDLLIDAAGPGTSIMSQKTAIRQNPLVEDPEAEMTLMEEEGKLGSDIQTA</sequence>
<name>A0A562SY81_CHIJA</name>
<evidence type="ECO:0000313" key="3">
    <source>
        <dbReference type="Proteomes" id="UP000316778"/>
    </source>
</evidence>
<reference evidence="2 3" key="1">
    <citation type="journal article" date="2013" name="Stand. Genomic Sci.">
        <title>Genomic Encyclopedia of Type Strains, Phase I: The one thousand microbial genomes (KMG-I) project.</title>
        <authorList>
            <person name="Kyrpides N.C."/>
            <person name="Woyke T."/>
            <person name="Eisen J.A."/>
            <person name="Garrity G."/>
            <person name="Lilburn T.G."/>
            <person name="Beck B.J."/>
            <person name="Whitman W.B."/>
            <person name="Hugenholtz P."/>
            <person name="Klenk H.P."/>
        </authorList>
    </citation>
    <scope>NUCLEOTIDE SEQUENCE [LARGE SCALE GENOMIC DNA]</scope>
    <source>
        <strain evidence="2 3">DSM 13484</strain>
    </source>
</reference>
<dbReference type="OrthoDB" id="1452435at2"/>
<feature type="compositionally biased region" description="Basic and acidic residues" evidence="1">
    <location>
        <begin position="40"/>
        <end position="50"/>
    </location>
</feature>
<comment type="caution">
    <text evidence="2">The sequence shown here is derived from an EMBL/GenBank/DDBJ whole genome shotgun (WGS) entry which is preliminary data.</text>
</comment>
<dbReference type="EMBL" id="VLLG01000004">
    <property type="protein sequence ID" value="TWI86307.1"/>
    <property type="molecule type" value="Genomic_DNA"/>
</dbReference>
<dbReference type="RefSeq" id="WP_145716019.1">
    <property type="nucleotide sequence ID" value="NZ_BAAAFY010000005.1"/>
</dbReference>
<dbReference type="Proteomes" id="UP000316778">
    <property type="component" value="Unassembled WGS sequence"/>
</dbReference>
<gene>
    <name evidence="2" type="ORF">LX66_3561</name>
</gene>